<proteinExistence type="predicted"/>
<organism evidence="1 2">
    <name type="scientific">Penicillium crustosum</name>
    <name type="common">Blue mold fungus</name>
    <dbReference type="NCBI Taxonomy" id="36656"/>
    <lineage>
        <taxon>Eukaryota</taxon>
        <taxon>Fungi</taxon>
        <taxon>Dikarya</taxon>
        <taxon>Ascomycota</taxon>
        <taxon>Pezizomycotina</taxon>
        <taxon>Eurotiomycetes</taxon>
        <taxon>Eurotiomycetidae</taxon>
        <taxon>Eurotiales</taxon>
        <taxon>Aspergillaceae</taxon>
        <taxon>Penicillium</taxon>
    </lineage>
</organism>
<keyword evidence="2" id="KW-1185">Reference proteome</keyword>
<protein>
    <submittedName>
        <fullName evidence="1">Uncharacterized protein</fullName>
    </submittedName>
</protein>
<comment type="caution">
    <text evidence="1">The sequence shown here is derived from an EMBL/GenBank/DDBJ whole genome shotgun (WGS) entry which is preliminary data.</text>
</comment>
<evidence type="ECO:0000313" key="1">
    <source>
        <dbReference type="EMBL" id="KAF7527249.1"/>
    </source>
</evidence>
<evidence type="ECO:0000313" key="2">
    <source>
        <dbReference type="Proteomes" id="UP000701341"/>
    </source>
</evidence>
<sequence>MSCNESAISLSSIPTTELVEILRMIPILCGNGNFLLWPKLIKRALDTQDTRYWPIIIDGPITCFKDDRSIRPAINFELLETINVSVDVELQALIAPAKTLRIAFELLQACFTGRGFHQSHSKYVQWTSCVYTPSVDPIQFVDEWRSALSQLVELLGTTNLPLIIQLHQFVLAVSTSGGPEAVEWTKRFEVDCT</sequence>
<accession>A0A9P5GTD4</accession>
<dbReference type="OrthoDB" id="4300163at2759"/>
<dbReference type="EMBL" id="JAAOZQ010000017">
    <property type="protein sequence ID" value="KAF7527249.1"/>
    <property type="molecule type" value="Genomic_DNA"/>
</dbReference>
<reference evidence="1" key="1">
    <citation type="submission" date="2020-02" db="EMBL/GenBank/DDBJ databases">
        <authorList>
            <person name="Lichtner F.J."/>
        </authorList>
    </citation>
    <scope>NUCLEOTIDE SEQUENCE</scope>
    <source>
        <strain evidence="1">G10</strain>
    </source>
</reference>
<dbReference type="AlphaFoldDB" id="A0A9P5GTD4"/>
<gene>
    <name evidence="1" type="ORF">PCG10_003076</name>
</gene>
<name>A0A9P5GTD4_PENCR</name>
<dbReference type="Proteomes" id="UP000701341">
    <property type="component" value="Unassembled WGS sequence"/>
</dbReference>